<dbReference type="Gene3D" id="3.10.450.50">
    <property type="match status" value="1"/>
</dbReference>
<organism evidence="2 3">
    <name type="scientific">Meridianimarinicoccus roseus</name>
    <dbReference type="NCBI Taxonomy" id="2072018"/>
    <lineage>
        <taxon>Bacteria</taxon>
        <taxon>Pseudomonadati</taxon>
        <taxon>Pseudomonadota</taxon>
        <taxon>Alphaproteobacteria</taxon>
        <taxon>Rhodobacterales</taxon>
        <taxon>Paracoccaceae</taxon>
        <taxon>Meridianimarinicoccus</taxon>
    </lineage>
</organism>
<evidence type="ECO:0000313" key="3">
    <source>
        <dbReference type="Proteomes" id="UP000245680"/>
    </source>
</evidence>
<feature type="domain" description="SnoaL-like" evidence="1">
    <location>
        <begin position="1"/>
        <end position="117"/>
    </location>
</feature>
<dbReference type="Pfam" id="PF20409">
    <property type="entry name" value="SnoaL_5"/>
    <property type="match status" value="1"/>
</dbReference>
<evidence type="ECO:0000313" key="2">
    <source>
        <dbReference type="EMBL" id="PWR01623.1"/>
    </source>
</evidence>
<comment type="caution">
    <text evidence="2">The sequence shown here is derived from an EMBL/GenBank/DDBJ whole genome shotgun (WGS) entry which is preliminary data.</text>
</comment>
<gene>
    <name evidence="2" type="ORF">DKT77_15955</name>
</gene>
<dbReference type="Proteomes" id="UP000245680">
    <property type="component" value="Unassembled WGS sequence"/>
</dbReference>
<protein>
    <recommendedName>
        <fullName evidence="1">SnoaL-like domain-containing protein</fullName>
    </recommendedName>
</protein>
<proteinExistence type="predicted"/>
<dbReference type="OrthoDB" id="336094at2"/>
<dbReference type="SUPFAM" id="SSF54427">
    <property type="entry name" value="NTF2-like"/>
    <property type="match status" value="1"/>
</dbReference>
<dbReference type="EMBL" id="QGKU01000048">
    <property type="protein sequence ID" value="PWR01623.1"/>
    <property type="molecule type" value="Genomic_DNA"/>
</dbReference>
<dbReference type="InterPro" id="IPR032710">
    <property type="entry name" value="NTF2-like_dom_sf"/>
</dbReference>
<accession>A0A2V2LID2</accession>
<keyword evidence="3" id="KW-1185">Reference proteome</keyword>
<reference evidence="2 3" key="1">
    <citation type="submission" date="2018-05" db="EMBL/GenBank/DDBJ databases">
        <title>Rhodobacteraceae gen. nov., sp. nov. isolated from sea water.</title>
        <authorList>
            <person name="Ren Y."/>
        </authorList>
    </citation>
    <scope>NUCLEOTIDE SEQUENCE [LARGE SCALE GENOMIC DNA]</scope>
    <source>
        <strain evidence="2 3">TG-679</strain>
    </source>
</reference>
<sequence>MTLSEIAADLVESCRSGTESDMLARLYADTAVSVEPRDMGEGREAVGLDAIRAKHAWWAENATVHSAEVEGPFLHGDDRFAVIFRIDTTMFGERSQMAEVGIYTVADGRIVREEFYYGG</sequence>
<evidence type="ECO:0000259" key="1">
    <source>
        <dbReference type="Pfam" id="PF20409"/>
    </source>
</evidence>
<name>A0A2V2LID2_9RHOB</name>
<dbReference type="RefSeq" id="WP_109812664.1">
    <property type="nucleotide sequence ID" value="NZ_QGKU01000048.1"/>
</dbReference>
<dbReference type="AlphaFoldDB" id="A0A2V2LID2"/>
<dbReference type="InterPro" id="IPR046860">
    <property type="entry name" value="SnoaL_5"/>
</dbReference>